<reference evidence="3" key="1">
    <citation type="submission" date="2020-08" db="EMBL/GenBank/DDBJ databases">
        <title>Genome public.</title>
        <authorList>
            <person name="Liu C."/>
            <person name="Sun Q."/>
        </authorList>
    </citation>
    <scope>NUCLEOTIDE SEQUENCE</scope>
    <source>
        <strain evidence="3">NSJ-28</strain>
    </source>
</reference>
<dbReference type="PANTHER" id="PTHR42856">
    <property type="entry name" value="ACYL-COENZYME A THIOESTERASE PAAI"/>
    <property type="match status" value="1"/>
</dbReference>
<gene>
    <name evidence="3" type="ORF">H8S45_05060</name>
</gene>
<accession>A0A923LT52</accession>
<dbReference type="RefSeq" id="WP_054326277.1">
    <property type="nucleotide sequence ID" value="NZ_JACOPL010000004.1"/>
</dbReference>
<dbReference type="Gene3D" id="3.10.129.10">
    <property type="entry name" value="Hotdog Thioesterase"/>
    <property type="match status" value="1"/>
</dbReference>
<dbReference type="NCBIfam" id="TIGR00369">
    <property type="entry name" value="unchar_dom_1"/>
    <property type="match status" value="1"/>
</dbReference>
<proteinExistence type="predicted"/>
<dbReference type="EMBL" id="JACOPL010000004">
    <property type="protein sequence ID" value="MBC5724826.1"/>
    <property type="molecule type" value="Genomic_DNA"/>
</dbReference>
<feature type="domain" description="Thioesterase" evidence="2">
    <location>
        <begin position="50"/>
        <end position="121"/>
    </location>
</feature>
<dbReference type="CDD" id="cd03443">
    <property type="entry name" value="PaaI_thioesterase"/>
    <property type="match status" value="1"/>
</dbReference>
<evidence type="ECO:0000259" key="2">
    <source>
        <dbReference type="Pfam" id="PF03061"/>
    </source>
</evidence>
<evidence type="ECO:0000256" key="1">
    <source>
        <dbReference type="ARBA" id="ARBA00022801"/>
    </source>
</evidence>
<dbReference type="InterPro" id="IPR052723">
    <property type="entry name" value="Acyl-CoA_thioesterase_PaaI"/>
</dbReference>
<evidence type="ECO:0000313" key="4">
    <source>
        <dbReference type="Proteomes" id="UP000606499"/>
    </source>
</evidence>
<dbReference type="InterPro" id="IPR003736">
    <property type="entry name" value="PAAI_dom"/>
</dbReference>
<keyword evidence="4" id="KW-1185">Reference proteome</keyword>
<dbReference type="SUPFAM" id="SSF54637">
    <property type="entry name" value="Thioesterase/thiol ester dehydrase-isomerase"/>
    <property type="match status" value="1"/>
</dbReference>
<protein>
    <submittedName>
        <fullName evidence="3">PaaI family thioesterase</fullName>
    </submittedName>
</protein>
<name>A0A923LT52_9FIRM</name>
<keyword evidence="1" id="KW-0378">Hydrolase</keyword>
<sequence length="142" mass="15463">MKTEIERILKLRQEANGLNKLMHMRVITLDEDGGATVELDLTDELLNPLGMAHGGTIFTLCDIAAGSAAASHGIVAVTLDSNIHYYRPGHAGTTLTAVAYERKRGSKTAVYMVEVHDEARRHIADAVFTMFYTGETLGDKTS</sequence>
<dbReference type="AlphaFoldDB" id="A0A923LT52"/>
<evidence type="ECO:0000313" key="3">
    <source>
        <dbReference type="EMBL" id="MBC5724826.1"/>
    </source>
</evidence>
<dbReference type="Pfam" id="PF03061">
    <property type="entry name" value="4HBT"/>
    <property type="match status" value="1"/>
</dbReference>
<dbReference type="Proteomes" id="UP000606499">
    <property type="component" value="Unassembled WGS sequence"/>
</dbReference>
<dbReference type="GO" id="GO:0016289">
    <property type="term" value="F:acyl-CoA hydrolase activity"/>
    <property type="evidence" value="ECO:0007669"/>
    <property type="project" value="TreeGrafter"/>
</dbReference>
<organism evidence="3 4">
    <name type="scientific">Agathobaculum faecis</name>
    <dbReference type="NCBI Taxonomy" id="2763013"/>
    <lineage>
        <taxon>Bacteria</taxon>
        <taxon>Bacillati</taxon>
        <taxon>Bacillota</taxon>
        <taxon>Clostridia</taxon>
        <taxon>Eubacteriales</taxon>
        <taxon>Butyricicoccaceae</taxon>
        <taxon>Agathobaculum</taxon>
    </lineage>
</organism>
<dbReference type="InterPro" id="IPR006683">
    <property type="entry name" value="Thioestr_dom"/>
</dbReference>
<dbReference type="InterPro" id="IPR029069">
    <property type="entry name" value="HotDog_dom_sf"/>
</dbReference>
<comment type="caution">
    <text evidence="3">The sequence shown here is derived from an EMBL/GenBank/DDBJ whole genome shotgun (WGS) entry which is preliminary data.</text>
</comment>
<dbReference type="PANTHER" id="PTHR42856:SF1">
    <property type="entry name" value="ACYL-COENZYME A THIOESTERASE PAAI"/>
    <property type="match status" value="1"/>
</dbReference>